<accession>A0A068RNX4</accession>
<dbReference type="OrthoDB" id="2232587at2759"/>
<reference evidence="1" key="1">
    <citation type="submission" date="2013-08" db="EMBL/GenBank/DDBJ databases">
        <title>Gene expansion shapes genome architecture in the human pathogen Lichtheimia corymbifera: an evolutionary genomics analysis in the ancient terrestrial Mucorales (Mucoromycotina).</title>
        <authorList>
            <person name="Schwartze V.U."/>
            <person name="Winter S."/>
            <person name="Shelest E."/>
            <person name="Marcet-Houben M."/>
            <person name="Horn F."/>
            <person name="Wehner S."/>
            <person name="Hoffmann K."/>
            <person name="Riege K."/>
            <person name="Sammeth M."/>
            <person name="Nowrousian M."/>
            <person name="Valiante V."/>
            <person name="Linde J."/>
            <person name="Jacobsen I.D."/>
            <person name="Marz M."/>
            <person name="Brakhage A.A."/>
            <person name="Gabaldon T."/>
            <person name="Bocker S."/>
            <person name="Voigt K."/>
        </authorList>
    </citation>
    <scope>NUCLEOTIDE SEQUENCE [LARGE SCALE GENOMIC DNA]</scope>
    <source>
        <strain evidence="1">FSU 9682</strain>
    </source>
</reference>
<dbReference type="VEuPathDB" id="FungiDB:LCOR_02367.1"/>
<dbReference type="Proteomes" id="UP000027586">
    <property type="component" value="Unassembled WGS sequence"/>
</dbReference>
<name>A0A068RNX4_9FUNG</name>
<keyword evidence="2" id="KW-1185">Reference proteome</keyword>
<dbReference type="EMBL" id="CBTN010000007">
    <property type="protein sequence ID" value="CDH50661.1"/>
    <property type="molecule type" value="Genomic_DNA"/>
</dbReference>
<dbReference type="AlphaFoldDB" id="A0A068RNX4"/>
<comment type="caution">
    <text evidence="1">The sequence shown here is derived from an EMBL/GenBank/DDBJ whole genome shotgun (WGS) entry which is preliminary data.</text>
</comment>
<protein>
    <submittedName>
        <fullName evidence="1">Uncharacterized protein</fullName>
    </submittedName>
</protein>
<proteinExistence type="predicted"/>
<gene>
    <name evidence="1" type="ORF">LCOR_02367.1</name>
</gene>
<organism evidence="1 2">
    <name type="scientific">Lichtheimia corymbifera JMRC:FSU:9682</name>
    <dbReference type="NCBI Taxonomy" id="1263082"/>
    <lineage>
        <taxon>Eukaryota</taxon>
        <taxon>Fungi</taxon>
        <taxon>Fungi incertae sedis</taxon>
        <taxon>Mucoromycota</taxon>
        <taxon>Mucoromycotina</taxon>
        <taxon>Mucoromycetes</taxon>
        <taxon>Mucorales</taxon>
        <taxon>Lichtheimiaceae</taxon>
        <taxon>Lichtheimia</taxon>
    </lineage>
</organism>
<sequence>MHDSTPTTRHWATIGLDHAIATTSKVLRQIRCLTMVTMGYLPAAITRSRFYGRQSLTEELYATVIGEPAIICIDDLTEDTAVEEEEHPTDKFWGVAIPHLDPASLAFGSRDPRVLRLVFLCWIRSLLLLECCLVALQTTRTNDPDGPGTLTFAKNLTVMLEQSEERSDLGARIEEARAAVCDMRGSDSLGLVKGLYFETRRCVMMRSVRFFHTILLGLVKLGSQVILNAMDEPHSLEREQQYLTIMRYDDAMFHECPSYFNSPADWRQWFVDLNRGTNILSALIERIQLETGSCLGNINEEKYQYLKTECKAPFGFDERNDTWMLCPDLVSQVRRERLFMIWQGPMQARNKSKLLDFLHQRRNKRAVEYFLSCPILVKNNGRAQLRVFVNGTQYHEKDGLWVGKEYEGERILDYDPGVEPNGLVVKDLNSKPLRIIPDTWLMVHAPNTYFQTHVKTVVFKNKSLRPEVVEHYLERALKQRMPFLSDIKKYFKKVHDKIIPQGNIWTIPKYEPSLFEKALRGYVKRKRCMLEEEDTNGLRDKEEEAARALKKRSCGSKPDTRPFWHWWCLFHNNNNGDKVIVDFDNHSYGFWDEFQNLAMGNDDHDIKRFLDLRDS</sequence>
<evidence type="ECO:0000313" key="2">
    <source>
        <dbReference type="Proteomes" id="UP000027586"/>
    </source>
</evidence>
<evidence type="ECO:0000313" key="1">
    <source>
        <dbReference type="EMBL" id="CDH50661.1"/>
    </source>
</evidence>